<evidence type="ECO:0000259" key="2">
    <source>
        <dbReference type="PROSITE" id="PS50110"/>
    </source>
</evidence>
<dbReference type="InterPro" id="IPR011006">
    <property type="entry name" value="CheY-like_superfamily"/>
</dbReference>
<name>A0A975B4K6_9BACT</name>
<dbReference type="PROSITE" id="PS50110">
    <property type="entry name" value="RESPONSE_REGULATORY"/>
    <property type="match status" value="2"/>
</dbReference>
<dbReference type="AlphaFoldDB" id="A0A975B4K6"/>
<dbReference type="Pfam" id="PF00072">
    <property type="entry name" value="Response_reg"/>
    <property type="match status" value="2"/>
</dbReference>
<dbReference type="Gene3D" id="2.30.30.40">
    <property type="entry name" value="SH3 Domains"/>
    <property type="match status" value="1"/>
</dbReference>
<feature type="modified residue" description="4-aspartylphosphate" evidence="1">
    <location>
        <position position="565"/>
    </location>
</feature>
<keyword evidence="5" id="KW-1185">Reference proteome</keyword>
<dbReference type="GO" id="GO:0006935">
    <property type="term" value="P:chemotaxis"/>
    <property type="evidence" value="ECO:0007669"/>
    <property type="project" value="InterPro"/>
</dbReference>
<dbReference type="GO" id="GO:0000160">
    <property type="term" value="P:phosphorelay signal transduction system"/>
    <property type="evidence" value="ECO:0007669"/>
    <property type="project" value="InterPro"/>
</dbReference>
<feature type="modified residue" description="4-aspartylphosphate" evidence="1">
    <location>
        <position position="60"/>
    </location>
</feature>
<evidence type="ECO:0000313" key="5">
    <source>
        <dbReference type="Proteomes" id="UP000663720"/>
    </source>
</evidence>
<proteinExistence type="predicted"/>
<evidence type="ECO:0000259" key="3">
    <source>
        <dbReference type="PROSITE" id="PS50851"/>
    </source>
</evidence>
<dbReference type="InterPro" id="IPR001789">
    <property type="entry name" value="Sig_transdc_resp-reg_receiver"/>
</dbReference>
<dbReference type="PANTHER" id="PTHR43228:SF1">
    <property type="entry name" value="TWO-COMPONENT RESPONSE REGULATOR ARR22"/>
    <property type="match status" value="1"/>
</dbReference>
<dbReference type="SMART" id="SM00260">
    <property type="entry name" value="CheW"/>
    <property type="match status" value="1"/>
</dbReference>
<dbReference type="CDD" id="cd00732">
    <property type="entry name" value="CheW"/>
    <property type="match status" value="1"/>
</dbReference>
<dbReference type="InterPro" id="IPR002545">
    <property type="entry name" value="CheW-lke_dom"/>
</dbReference>
<dbReference type="RefSeq" id="WP_207690469.1">
    <property type="nucleotide sequence ID" value="NZ_CP061799.1"/>
</dbReference>
<evidence type="ECO:0000256" key="1">
    <source>
        <dbReference type="PROSITE-ProRule" id="PRU00169"/>
    </source>
</evidence>
<feature type="domain" description="Response regulatory" evidence="2">
    <location>
        <begin position="514"/>
        <end position="632"/>
    </location>
</feature>
<protein>
    <submittedName>
        <fullName evidence="4">Two component system response regulator, CheW domain-containing</fullName>
    </submittedName>
</protein>
<dbReference type="InterPro" id="IPR052048">
    <property type="entry name" value="ST_Response_Regulator"/>
</dbReference>
<feature type="domain" description="CheW-like" evidence="3">
    <location>
        <begin position="1006"/>
        <end position="1150"/>
    </location>
</feature>
<dbReference type="InterPro" id="IPR036061">
    <property type="entry name" value="CheW-like_dom_sf"/>
</dbReference>
<accession>A0A975B4K6</accession>
<dbReference type="SUPFAM" id="SSF50341">
    <property type="entry name" value="CheW-like"/>
    <property type="match status" value="1"/>
</dbReference>
<dbReference type="Gene3D" id="3.40.50.2300">
    <property type="match status" value="2"/>
</dbReference>
<dbReference type="PROSITE" id="PS50851">
    <property type="entry name" value="CHEW"/>
    <property type="match status" value="1"/>
</dbReference>
<dbReference type="SMART" id="SM00448">
    <property type="entry name" value="REC"/>
    <property type="match status" value="2"/>
</dbReference>
<dbReference type="SUPFAM" id="SSF52172">
    <property type="entry name" value="CheY-like"/>
    <property type="match status" value="2"/>
</dbReference>
<dbReference type="Gene3D" id="3.40.190.10">
    <property type="entry name" value="Periplasmic binding protein-like II"/>
    <property type="match status" value="4"/>
</dbReference>
<dbReference type="SUPFAM" id="SSF53850">
    <property type="entry name" value="Periplasmic binding protein-like II"/>
    <property type="match status" value="2"/>
</dbReference>
<dbReference type="Gene3D" id="2.40.50.180">
    <property type="entry name" value="CheA-289, Domain 4"/>
    <property type="match status" value="1"/>
</dbReference>
<evidence type="ECO:0000313" key="4">
    <source>
        <dbReference type="EMBL" id="QTA78639.1"/>
    </source>
</evidence>
<dbReference type="EMBL" id="CP061799">
    <property type="protein sequence ID" value="QTA78639.1"/>
    <property type="molecule type" value="Genomic_DNA"/>
</dbReference>
<dbReference type="Proteomes" id="UP000663720">
    <property type="component" value="Chromosome"/>
</dbReference>
<dbReference type="PANTHER" id="PTHR43228">
    <property type="entry name" value="TWO-COMPONENT RESPONSE REGULATOR"/>
    <property type="match status" value="1"/>
</dbReference>
<dbReference type="Pfam" id="PF01584">
    <property type="entry name" value="CheW"/>
    <property type="match status" value="1"/>
</dbReference>
<keyword evidence="1" id="KW-0597">Phosphoprotein</keyword>
<sequence length="1160" mass="130374">MSIDPQKITILLVEDAAVMRNIEKRTLNSLGFKTIIEAEDGAIAIKILQETEGIDIVISDWNMPNTDGFQLLEWIRTSNKYSDLPFIMATGHGDKKQQQKAVEAGTNSFIIKPFDNKDLQNKIDEAFGIKKKEKTIQADQSLSQESDSGKVKLRIAHIQITDHLVLGVLKHMIEKGDVVPRHFELETKCLPGWNSVADALEKGRVDAACVLAPIAMDLYSFGIPIKMILLAHKNGSIFVRNRRGDYQEPFQDYFRNKSFLIPHKLSIHHMLAHMFFEKIGLKSGMNRDSNADINFEVVTPVKMPEFLTENVDACGFMVAEPFGTKVIDSSLADLQFLSGEIWPQHPCCVVAMRDEFIDPHTDAVYELTEMLVKAGKFIEEKPELAAEIAVNFLDPDKNLGLKVPMLKNVLTEEQGIKAGDLYPLIEDFEIMQDYMVNKMGISSTINLEKFIDTRFARAAYKDRVIKHQPSSLYSADDLITNILQRGIPKTSGSPKSISANNKAGRTSIDPQNITILLVEDAAVMRNIEKKTLNSLGFKTIIEAEDGTIAIKTLQETEGIDIVISDWNMPNTDGFKLLKWIRTSDNYSELPFIMATGQGDKKQQQKAVEAGVNSFIAKPFDSIELKNKIDEAFGIKKIEKKISEEQKGPKLSASGKVKLRIAHIQITDHLVLGVLKHLIAKGDMAPQHFVLETKCLPGWNPVADALEKGRVDAACVLAPIAMDLYSFDVPIKMILLAHKNGSIFVRNRRGDYREPFQDYFRNKSFLIPHKLSIHHMLAHMFFDRIGLRAGMDGDFHADINFEVVTPVKMPQFLKENVEACGFMVAEPIGTKAIASNLADLQFLSGELWAEHPCCVVAMRDDFIGPHMDAVYELTEMLVKSGKFIEEKPELAAEIAVDFLDPDKRLGLKVPLLKNVLKEKQGIKAGDLYPLIEDFEIMQDYMVNKMGVSSMINLEKFIDTRFAKAAYKDRIMSHKPSNLHVTTDVITNILHRGFNEDTVSSKAMLNKEGKYLTFKLGDQEYGIDILKIKEIIGMMPIRSIPCSANFIKGVINLRDNVIPVIDLRLKFGMEEIAYTDRTCIIVLELDNNGNSVHLGIAVDTVLEVLSIKASEIENTPYFGSNIDTRLILAIAKMDKGIKILLDIDEVFEWDTREETEIDQLLL</sequence>
<reference evidence="4" key="1">
    <citation type="journal article" date="2021" name="Microb. Physiol.">
        <title>Proteogenomic Insights into the Physiology of Marine, Sulfate-Reducing, Filamentous Desulfonema limicola and Desulfonema magnum.</title>
        <authorList>
            <person name="Schnaars V."/>
            <person name="Wohlbrand L."/>
            <person name="Scheve S."/>
            <person name="Hinrichs C."/>
            <person name="Reinhardt R."/>
            <person name="Rabus R."/>
        </authorList>
    </citation>
    <scope>NUCLEOTIDE SEQUENCE</scope>
    <source>
        <strain evidence="4">5ac10</strain>
    </source>
</reference>
<gene>
    <name evidence="4" type="ORF">dnl_08630</name>
</gene>
<feature type="domain" description="Response regulatory" evidence="2">
    <location>
        <begin position="9"/>
        <end position="127"/>
    </location>
</feature>
<dbReference type="KEGG" id="dli:dnl_08630"/>
<dbReference type="Pfam" id="PF13379">
    <property type="entry name" value="NMT1_2"/>
    <property type="match status" value="2"/>
</dbReference>
<organism evidence="4 5">
    <name type="scientific">Desulfonema limicola</name>
    <dbReference type="NCBI Taxonomy" id="45656"/>
    <lineage>
        <taxon>Bacteria</taxon>
        <taxon>Pseudomonadati</taxon>
        <taxon>Thermodesulfobacteriota</taxon>
        <taxon>Desulfobacteria</taxon>
        <taxon>Desulfobacterales</taxon>
        <taxon>Desulfococcaceae</taxon>
        <taxon>Desulfonema</taxon>
    </lineage>
</organism>